<accession>A0AAE1Y9W2</accession>
<feature type="region of interest" description="Disordered" evidence="1">
    <location>
        <begin position="1"/>
        <end position="25"/>
    </location>
</feature>
<reference evidence="2" key="1">
    <citation type="submission" date="2020-06" db="EMBL/GenBank/DDBJ databases">
        <authorList>
            <person name="Li T."/>
            <person name="Hu X."/>
            <person name="Zhang T."/>
            <person name="Song X."/>
            <person name="Zhang H."/>
            <person name="Dai N."/>
            <person name="Sheng W."/>
            <person name="Hou X."/>
            <person name="Wei L."/>
        </authorList>
    </citation>
    <scope>NUCLEOTIDE SEQUENCE</scope>
    <source>
        <strain evidence="2">3651</strain>
        <tissue evidence="2">Leaf</tissue>
    </source>
</reference>
<sequence length="181" mass="19400">MLPFSEDNSSSSSAAPIGPTASNPFTFEGFDGDALFPNRSKVLRPIEVLPPVGAEPTLFQKRAALRKSSGLQNFGTLSSRSDEGLTSLDDTGGMKLGKKRKRKYFGADRIDSKHQANMALTPIATTILGHRLSNSMPPVTHPPHLPTPQSSPSPPVAHPVTNLTSNCPPPVVAPRLYHKNL</sequence>
<feature type="region of interest" description="Disordered" evidence="1">
    <location>
        <begin position="78"/>
        <end position="100"/>
    </location>
</feature>
<feature type="compositionally biased region" description="Pro residues" evidence="1">
    <location>
        <begin position="139"/>
        <end position="157"/>
    </location>
</feature>
<gene>
    <name evidence="2" type="ORF">Salat_1407200</name>
</gene>
<dbReference type="EMBL" id="JACGWO010000005">
    <property type="protein sequence ID" value="KAK4426386.1"/>
    <property type="molecule type" value="Genomic_DNA"/>
</dbReference>
<name>A0AAE1Y9W2_9LAMI</name>
<protein>
    <submittedName>
        <fullName evidence="2">Transcription factor ICE1</fullName>
    </submittedName>
</protein>
<keyword evidence="3" id="KW-1185">Reference proteome</keyword>
<proteinExistence type="predicted"/>
<feature type="region of interest" description="Disordered" evidence="1">
    <location>
        <begin position="132"/>
        <end position="168"/>
    </location>
</feature>
<evidence type="ECO:0000313" key="2">
    <source>
        <dbReference type="EMBL" id="KAK4426386.1"/>
    </source>
</evidence>
<dbReference type="Proteomes" id="UP001293254">
    <property type="component" value="Unassembled WGS sequence"/>
</dbReference>
<evidence type="ECO:0000313" key="3">
    <source>
        <dbReference type="Proteomes" id="UP001293254"/>
    </source>
</evidence>
<evidence type="ECO:0000256" key="1">
    <source>
        <dbReference type="SAM" id="MobiDB-lite"/>
    </source>
</evidence>
<organism evidence="2 3">
    <name type="scientific">Sesamum alatum</name>
    <dbReference type="NCBI Taxonomy" id="300844"/>
    <lineage>
        <taxon>Eukaryota</taxon>
        <taxon>Viridiplantae</taxon>
        <taxon>Streptophyta</taxon>
        <taxon>Embryophyta</taxon>
        <taxon>Tracheophyta</taxon>
        <taxon>Spermatophyta</taxon>
        <taxon>Magnoliopsida</taxon>
        <taxon>eudicotyledons</taxon>
        <taxon>Gunneridae</taxon>
        <taxon>Pentapetalae</taxon>
        <taxon>asterids</taxon>
        <taxon>lamiids</taxon>
        <taxon>Lamiales</taxon>
        <taxon>Pedaliaceae</taxon>
        <taxon>Sesamum</taxon>
    </lineage>
</organism>
<reference evidence="2" key="2">
    <citation type="journal article" date="2024" name="Plant">
        <title>Genomic evolution and insights into agronomic trait innovations of Sesamum species.</title>
        <authorList>
            <person name="Miao H."/>
            <person name="Wang L."/>
            <person name="Qu L."/>
            <person name="Liu H."/>
            <person name="Sun Y."/>
            <person name="Le M."/>
            <person name="Wang Q."/>
            <person name="Wei S."/>
            <person name="Zheng Y."/>
            <person name="Lin W."/>
            <person name="Duan Y."/>
            <person name="Cao H."/>
            <person name="Xiong S."/>
            <person name="Wang X."/>
            <person name="Wei L."/>
            <person name="Li C."/>
            <person name="Ma Q."/>
            <person name="Ju M."/>
            <person name="Zhao R."/>
            <person name="Li G."/>
            <person name="Mu C."/>
            <person name="Tian Q."/>
            <person name="Mei H."/>
            <person name="Zhang T."/>
            <person name="Gao T."/>
            <person name="Zhang H."/>
        </authorList>
    </citation>
    <scope>NUCLEOTIDE SEQUENCE</scope>
    <source>
        <strain evidence="2">3651</strain>
    </source>
</reference>
<dbReference type="AlphaFoldDB" id="A0AAE1Y9W2"/>
<comment type="caution">
    <text evidence="2">The sequence shown here is derived from an EMBL/GenBank/DDBJ whole genome shotgun (WGS) entry which is preliminary data.</text>
</comment>